<reference evidence="7" key="1">
    <citation type="submission" date="2016-10" db="EMBL/GenBank/DDBJ databases">
        <authorList>
            <person name="de Groot N.N."/>
        </authorList>
    </citation>
    <scope>NUCLEOTIDE SEQUENCE</scope>
</reference>
<evidence type="ECO:0000313" key="7">
    <source>
        <dbReference type="EMBL" id="SFV49916.1"/>
    </source>
</evidence>
<proteinExistence type="inferred from homology"/>
<dbReference type="GO" id="GO:0032259">
    <property type="term" value="P:methylation"/>
    <property type="evidence" value="ECO:0007669"/>
    <property type="project" value="UniProtKB-KW"/>
</dbReference>
<dbReference type="FunFam" id="3.30.950.10:FF:000002">
    <property type="entry name" value="Ribosomal RNA small subunit methyltransferase I"/>
    <property type="match status" value="1"/>
</dbReference>
<evidence type="ECO:0000256" key="3">
    <source>
        <dbReference type="ARBA" id="ARBA00022603"/>
    </source>
</evidence>
<accession>A0A1W1B8V2</accession>
<dbReference type="HAMAP" id="MF_01877">
    <property type="entry name" value="16SrRNA_methyltr_I"/>
    <property type="match status" value="1"/>
</dbReference>
<keyword evidence="4 7" id="KW-0808">Transferase</keyword>
<evidence type="ECO:0000256" key="1">
    <source>
        <dbReference type="ARBA" id="ARBA00022490"/>
    </source>
</evidence>
<organism evidence="7">
    <name type="scientific">hydrothermal vent metagenome</name>
    <dbReference type="NCBI Taxonomy" id="652676"/>
    <lineage>
        <taxon>unclassified sequences</taxon>
        <taxon>metagenomes</taxon>
        <taxon>ecological metagenomes</taxon>
    </lineage>
</organism>
<dbReference type="FunFam" id="3.40.1010.10:FF:000007">
    <property type="entry name" value="Ribosomal RNA small subunit methyltransferase I"/>
    <property type="match status" value="1"/>
</dbReference>
<gene>
    <name evidence="7" type="ORF">MNB_SM-7-1482</name>
</gene>
<dbReference type="InterPro" id="IPR014776">
    <property type="entry name" value="4pyrrole_Mease_sub2"/>
</dbReference>
<dbReference type="GO" id="GO:0006364">
    <property type="term" value="P:rRNA processing"/>
    <property type="evidence" value="ECO:0007669"/>
    <property type="project" value="UniProtKB-KW"/>
</dbReference>
<dbReference type="Pfam" id="PF00590">
    <property type="entry name" value="TP_methylase"/>
    <property type="match status" value="1"/>
</dbReference>
<dbReference type="AlphaFoldDB" id="A0A1W1B8V2"/>
<dbReference type="InterPro" id="IPR014777">
    <property type="entry name" value="4pyrrole_Mease_sub1"/>
</dbReference>
<dbReference type="InterPro" id="IPR018063">
    <property type="entry name" value="SAM_MeTrfase_RsmI_CS"/>
</dbReference>
<dbReference type="PANTHER" id="PTHR46111">
    <property type="entry name" value="RIBOSOMAL RNA SMALL SUBUNIT METHYLTRANSFERASE I"/>
    <property type="match status" value="1"/>
</dbReference>
<dbReference type="PANTHER" id="PTHR46111:SF1">
    <property type="entry name" value="RIBOSOMAL RNA SMALL SUBUNIT METHYLTRANSFERASE I"/>
    <property type="match status" value="1"/>
</dbReference>
<sequence length="270" mass="30557">MLQLVPTPIGNIADITLRAMSVLGEADVLLCEDTRVTKQLLHILKERYNLQTKPNQSFIALHSHNEEEFLKELTPDFFDQNVVYVSDAGMPCISDPGMKLVAYAQSHDIEYDVLPGANAALTAFAASGFDQTQFCFFGFLPHKGKERLEALQKALGSGYITILYESPHRLKKLLQEIAEKEPMRELFVVKELTKRYQHYYRGDAKEILNQIGSNIKGEWVVLLQKSKKQKDAITISQEEIIQLDLPKKQKAKLLAKITGKSVKECYSSLI</sequence>
<keyword evidence="2" id="KW-0698">rRNA processing</keyword>
<dbReference type="EMBL" id="FPHB01000006">
    <property type="protein sequence ID" value="SFV49916.1"/>
    <property type="molecule type" value="Genomic_DNA"/>
</dbReference>
<keyword evidence="5" id="KW-0949">S-adenosyl-L-methionine</keyword>
<dbReference type="Gene3D" id="3.40.1010.10">
    <property type="entry name" value="Cobalt-precorrin-4 Transmethylase, Domain 1"/>
    <property type="match status" value="1"/>
</dbReference>
<feature type="domain" description="Tetrapyrrole methylase" evidence="6">
    <location>
        <begin position="2"/>
        <end position="207"/>
    </location>
</feature>
<evidence type="ECO:0000256" key="5">
    <source>
        <dbReference type="ARBA" id="ARBA00022691"/>
    </source>
</evidence>
<dbReference type="CDD" id="cd11648">
    <property type="entry name" value="RsmI"/>
    <property type="match status" value="1"/>
</dbReference>
<evidence type="ECO:0000256" key="2">
    <source>
        <dbReference type="ARBA" id="ARBA00022552"/>
    </source>
</evidence>
<evidence type="ECO:0000259" key="6">
    <source>
        <dbReference type="Pfam" id="PF00590"/>
    </source>
</evidence>
<dbReference type="InterPro" id="IPR008189">
    <property type="entry name" value="rRNA_ssu_MeTfrase_I"/>
</dbReference>
<dbReference type="NCBIfam" id="TIGR00096">
    <property type="entry name" value="16S rRNA (cytidine(1402)-2'-O)-methyltransferase"/>
    <property type="match status" value="1"/>
</dbReference>
<keyword evidence="1" id="KW-0963">Cytoplasm</keyword>
<dbReference type="GO" id="GO:0008168">
    <property type="term" value="F:methyltransferase activity"/>
    <property type="evidence" value="ECO:0007669"/>
    <property type="project" value="UniProtKB-KW"/>
</dbReference>
<keyword evidence="3 7" id="KW-0489">Methyltransferase</keyword>
<dbReference type="PIRSF" id="PIRSF005917">
    <property type="entry name" value="MTase_YraL"/>
    <property type="match status" value="1"/>
</dbReference>
<dbReference type="PROSITE" id="PS01296">
    <property type="entry name" value="RSMI"/>
    <property type="match status" value="1"/>
</dbReference>
<dbReference type="SUPFAM" id="SSF53790">
    <property type="entry name" value="Tetrapyrrole methylase"/>
    <property type="match status" value="1"/>
</dbReference>
<dbReference type="InterPro" id="IPR000878">
    <property type="entry name" value="4pyrrol_Mease"/>
</dbReference>
<dbReference type="InterPro" id="IPR035996">
    <property type="entry name" value="4pyrrol_Methylase_sf"/>
</dbReference>
<dbReference type="Gene3D" id="3.30.950.10">
    <property type="entry name" value="Methyltransferase, Cobalt-precorrin-4 Transmethylase, Domain 2"/>
    <property type="match status" value="1"/>
</dbReference>
<name>A0A1W1B8V2_9ZZZZ</name>
<protein>
    <submittedName>
        <fullName evidence="7">rRNA small subunit methyltransferase I</fullName>
    </submittedName>
</protein>
<evidence type="ECO:0000256" key="4">
    <source>
        <dbReference type="ARBA" id="ARBA00022679"/>
    </source>
</evidence>